<evidence type="ECO:0000313" key="2">
    <source>
        <dbReference type="Proteomes" id="UP000182658"/>
    </source>
</evidence>
<keyword evidence="2" id="KW-1185">Reference proteome</keyword>
<accession>A0A1J7IA14</accession>
<reference evidence="1 2" key="1">
    <citation type="submission" date="2016-10" db="EMBL/GenBank/DDBJ databases">
        <title>Draft genome sequence of Coniochaeta ligniaria NRRL30616, a lignocellulolytic fungus for bioabatement of inhibitors in plant biomass hydrolysates.</title>
        <authorList>
            <consortium name="DOE Joint Genome Institute"/>
            <person name="Jimenez D.J."/>
            <person name="Hector R.E."/>
            <person name="Riley R."/>
            <person name="Sun H."/>
            <person name="Grigoriev I.V."/>
            <person name="Van Elsas J.D."/>
            <person name="Nichols N.N."/>
        </authorList>
    </citation>
    <scope>NUCLEOTIDE SEQUENCE [LARGE SCALE GENOMIC DNA]</scope>
    <source>
        <strain evidence="1 2">NRRL 30616</strain>
    </source>
</reference>
<sequence length="173" mass="18458">MDFITKLLPSGTDNARGLWEITDRLTKAVPVEAMGSRRQKPVPRDSCRCISGPTAQAHAVAQHDLPPTDGRCDGQDETTQLLVYPGPADNANYPGVEGFETADLPTILAVSVTTRHHDPAPVGQAAEESIARSYGSTFNCREAGKVRSSLTVISGAVCVGRSKVEPTFYCGDD</sequence>
<protein>
    <submittedName>
        <fullName evidence="1">Uncharacterized protein</fullName>
    </submittedName>
</protein>
<dbReference type="EMBL" id="KV875104">
    <property type="protein sequence ID" value="OIW24155.1"/>
    <property type="molecule type" value="Genomic_DNA"/>
</dbReference>
<proteinExistence type="predicted"/>
<dbReference type="Proteomes" id="UP000182658">
    <property type="component" value="Unassembled WGS sequence"/>
</dbReference>
<dbReference type="InParanoid" id="A0A1J7IA14"/>
<gene>
    <name evidence="1" type="ORF">CONLIGDRAFT_685779</name>
</gene>
<organism evidence="1 2">
    <name type="scientific">Coniochaeta ligniaria NRRL 30616</name>
    <dbReference type="NCBI Taxonomy" id="1408157"/>
    <lineage>
        <taxon>Eukaryota</taxon>
        <taxon>Fungi</taxon>
        <taxon>Dikarya</taxon>
        <taxon>Ascomycota</taxon>
        <taxon>Pezizomycotina</taxon>
        <taxon>Sordariomycetes</taxon>
        <taxon>Sordariomycetidae</taxon>
        <taxon>Coniochaetales</taxon>
        <taxon>Coniochaetaceae</taxon>
        <taxon>Coniochaeta</taxon>
    </lineage>
</organism>
<evidence type="ECO:0000313" key="1">
    <source>
        <dbReference type="EMBL" id="OIW24155.1"/>
    </source>
</evidence>
<dbReference type="AlphaFoldDB" id="A0A1J7IA14"/>
<name>A0A1J7IA14_9PEZI</name>